<keyword evidence="3" id="KW-1185">Reference proteome</keyword>
<evidence type="ECO:0000313" key="2">
    <source>
        <dbReference type="EMBL" id="KYH31750.1"/>
    </source>
</evidence>
<reference evidence="2 3" key="1">
    <citation type="submission" date="2016-02" db="EMBL/GenBank/DDBJ databases">
        <title>Genome sequence of Moorella mulderi DSM 14980.</title>
        <authorList>
            <person name="Poehlein A."/>
            <person name="Daniel R."/>
        </authorList>
    </citation>
    <scope>NUCLEOTIDE SEQUENCE [LARGE SCALE GENOMIC DNA]</scope>
    <source>
        <strain evidence="2 3">DSM 14980</strain>
    </source>
</reference>
<dbReference type="InterPro" id="IPR037914">
    <property type="entry name" value="SpoVT-AbrB_sf"/>
</dbReference>
<dbReference type="SMART" id="SM00966">
    <property type="entry name" value="SpoVT_AbrB"/>
    <property type="match status" value="1"/>
</dbReference>
<evidence type="ECO:0000259" key="1">
    <source>
        <dbReference type="SMART" id="SM00966"/>
    </source>
</evidence>
<accession>A0A151AW24</accession>
<dbReference type="Pfam" id="PF04014">
    <property type="entry name" value="MazE_antitoxin"/>
    <property type="match status" value="1"/>
</dbReference>
<dbReference type="RefSeq" id="WP_062284699.1">
    <property type="nucleotide sequence ID" value="NZ_LTBC01000008.1"/>
</dbReference>
<dbReference type="InterPro" id="IPR007159">
    <property type="entry name" value="SpoVT-AbrB_dom"/>
</dbReference>
<sequence>MEEQFIKPTERSQVTIPKEMREKLQINQNTRLRIYVDGNKVVLEPVSPLDLIFKELEVEAREKGFTREELDEQIATVRERLVKELYGEGQ</sequence>
<dbReference type="AlphaFoldDB" id="A0A151AW24"/>
<organism evidence="2 3">
    <name type="scientific">Moorella mulderi DSM 14980</name>
    <dbReference type="NCBI Taxonomy" id="1122241"/>
    <lineage>
        <taxon>Bacteria</taxon>
        <taxon>Bacillati</taxon>
        <taxon>Bacillota</taxon>
        <taxon>Clostridia</taxon>
        <taxon>Neomoorellales</taxon>
        <taxon>Neomoorellaceae</taxon>
        <taxon>Neomoorella</taxon>
    </lineage>
</organism>
<gene>
    <name evidence="2" type="ORF">MOMUL_21140</name>
</gene>
<feature type="domain" description="SpoVT-AbrB" evidence="1">
    <location>
        <begin position="6"/>
        <end position="51"/>
    </location>
</feature>
<name>A0A151AW24_9FIRM</name>
<dbReference type="SUPFAM" id="SSF89447">
    <property type="entry name" value="AbrB/MazE/MraZ-like"/>
    <property type="match status" value="1"/>
</dbReference>
<dbReference type="NCBIfam" id="TIGR01439">
    <property type="entry name" value="lp_hng_hel_AbrB"/>
    <property type="match status" value="1"/>
</dbReference>
<evidence type="ECO:0000313" key="3">
    <source>
        <dbReference type="Proteomes" id="UP000075670"/>
    </source>
</evidence>
<comment type="caution">
    <text evidence="2">The sequence shown here is derived from an EMBL/GenBank/DDBJ whole genome shotgun (WGS) entry which is preliminary data.</text>
</comment>
<dbReference type="OrthoDB" id="9811597at2"/>
<dbReference type="GO" id="GO:0003677">
    <property type="term" value="F:DNA binding"/>
    <property type="evidence" value="ECO:0007669"/>
    <property type="project" value="InterPro"/>
</dbReference>
<dbReference type="Proteomes" id="UP000075670">
    <property type="component" value="Unassembled WGS sequence"/>
</dbReference>
<dbReference type="EMBL" id="LTBC01000008">
    <property type="protein sequence ID" value="KYH31750.1"/>
    <property type="molecule type" value="Genomic_DNA"/>
</dbReference>
<proteinExistence type="predicted"/>
<dbReference type="PATRIC" id="fig|1122241.3.peg.2252"/>
<protein>
    <submittedName>
        <fullName evidence="2">SpoVT / AbrB like domain protein</fullName>
    </submittedName>
</protein>
<dbReference type="Gene3D" id="2.10.260.10">
    <property type="match status" value="1"/>
</dbReference>